<dbReference type="InterPro" id="IPR019236">
    <property type="entry name" value="APP1_cat"/>
</dbReference>
<gene>
    <name evidence="2" type="ORF">JCM19301_2394</name>
</gene>
<protein>
    <recommendedName>
        <fullName evidence="1">Phosphatidate phosphatase APP1 catalytic domain-containing protein</fullName>
    </recommendedName>
</protein>
<dbReference type="InterPro" id="IPR052935">
    <property type="entry name" value="Mg2+_PAP"/>
</dbReference>
<name>A0A090VSM1_9FLAO</name>
<feature type="domain" description="Phosphatidate phosphatase APP1 catalytic" evidence="1">
    <location>
        <begin position="153"/>
        <end position="309"/>
    </location>
</feature>
<organism evidence="2 3">
    <name type="scientific">Jejuia pallidilutea</name>
    <dbReference type="NCBI Taxonomy" id="504487"/>
    <lineage>
        <taxon>Bacteria</taxon>
        <taxon>Pseudomonadati</taxon>
        <taxon>Bacteroidota</taxon>
        <taxon>Flavobacteriia</taxon>
        <taxon>Flavobacteriales</taxon>
        <taxon>Flavobacteriaceae</taxon>
        <taxon>Jejuia</taxon>
    </lineage>
</organism>
<dbReference type="PANTHER" id="PTHR28208:SF3">
    <property type="entry name" value="PHOSPHATIDATE PHOSPHATASE APP1"/>
    <property type="match status" value="1"/>
</dbReference>
<proteinExistence type="predicted"/>
<dbReference type="AlphaFoldDB" id="A0A090VSM1"/>
<dbReference type="Pfam" id="PF09949">
    <property type="entry name" value="APP1_cat"/>
    <property type="match status" value="1"/>
</dbReference>
<sequence>MLKSHVFTWLFYFQTKELQMLKKDPLQIIAFQTYGTNKRIYLRGRALEDENINLNDKGIFKSFINAWKRFESDEIKHTKLVVKIGEDMCFYTKTDKRGYFLIDEAVENLNNKTNSEGWVQMQWSFSEPHLGRTIQLQNKFPGEMLIPSPKCKFGVISDIDDTILHTGLVSNLKWRVVYNTIFKSAAGRSPLMGAPEFYHLLHRGKTTLEANPIFYVSHSPWNLYRYLEYFLKKNSFPKGPIILRNFPKPFQKKAKGEKPQKQKEIINLLKTYPDLKFILIGDSGELDPFIYLEIAKTFPDKILAIYLRNVEHNKKMLRAKSLYENYKTIPVLLVEHSEQAIKHARDNGFIA</sequence>
<dbReference type="GO" id="GO:0008195">
    <property type="term" value="F:phosphatidate phosphatase activity"/>
    <property type="evidence" value="ECO:0007669"/>
    <property type="project" value="InterPro"/>
</dbReference>
<evidence type="ECO:0000313" key="3">
    <source>
        <dbReference type="Proteomes" id="UP000029641"/>
    </source>
</evidence>
<comment type="caution">
    <text evidence="2">The sequence shown here is derived from an EMBL/GenBank/DDBJ whole genome shotgun (WGS) entry which is preliminary data.</text>
</comment>
<dbReference type="STRING" id="504487.JCM19538_2344"/>
<accession>A0A090VSM1</accession>
<dbReference type="EMBL" id="BBNR01000004">
    <property type="protein sequence ID" value="GAL66299.1"/>
    <property type="molecule type" value="Genomic_DNA"/>
</dbReference>
<evidence type="ECO:0000313" key="2">
    <source>
        <dbReference type="EMBL" id="GAL66299.1"/>
    </source>
</evidence>
<evidence type="ECO:0000259" key="1">
    <source>
        <dbReference type="Pfam" id="PF09949"/>
    </source>
</evidence>
<dbReference type="PANTHER" id="PTHR28208">
    <property type="entry name" value="PHOSPHATIDATE PHOSPHATASE APP1"/>
    <property type="match status" value="1"/>
</dbReference>
<dbReference type="Proteomes" id="UP000029641">
    <property type="component" value="Unassembled WGS sequence"/>
</dbReference>
<dbReference type="eggNOG" id="COG4850">
    <property type="taxonomic scope" value="Bacteria"/>
</dbReference>
<reference evidence="2 3" key="1">
    <citation type="journal article" date="2014" name="Genome Announc.">
        <title>Draft Genome Sequence of Marine Flavobacterium Jejuia pallidilutea Strain 11shimoA1 and Pigmentation Mutants.</title>
        <authorList>
            <person name="Takatani N."/>
            <person name="Nakanishi M."/>
            <person name="Meirelles P."/>
            <person name="Mino S."/>
            <person name="Suda W."/>
            <person name="Oshima K."/>
            <person name="Hattori M."/>
            <person name="Ohkuma M."/>
            <person name="Hosokawa M."/>
            <person name="Miyashita K."/>
            <person name="Thompson F.L."/>
            <person name="Niwa A."/>
            <person name="Sawabe T."/>
            <person name="Sawabe T."/>
        </authorList>
    </citation>
    <scope>NUCLEOTIDE SEQUENCE [LARGE SCALE GENOMIC DNA]</scope>
    <source>
        <strain evidence="2 3">JCM 19301</strain>
    </source>
</reference>